<proteinExistence type="predicted"/>
<keyword evidence="2" id="KW-1185">Reference proteome</keyword>
<reference evidence="1" key="1">
    <citation type="submission" date="2022-07" db="EMBL/GenBank/DDBJ databases">
        <title>Genome Sequence of Phlebia brevispora.</title>
        <authorList>
            <person name="Buettner E."/>
        </authorList>
    </citation>
    <scope>NUCLEOTIDE SEQUENCE</scope>
    <source>
        <strain evidence="1">MPL23</strain>
    </source>
</reference>
<comment type="caution">
    <text evidence="1">The sequence shown here is derived from an EMBL/GenBank/DDBJ whole genome shotgun (WGS) entry which is preliminary data.</text>
</comment>
<dbReference type="Proteomes" id="UP001148662">
    <property type="component" value="Unassembled WGS sequence"/>
</dbReference>
<protein>
    <submittedName>
        <fullName evidence="1">Uncharacterized protein</fullName>
    </submittedName>
</protein>
<evidence type="ECO:0000313" key="2">
    <source>
        <dbReference type="Proteomes" id="UP001148662"/>
    </source>
</evidence>
<gene>
    <name evidence="1" type="ORF">NM688_g7493</name>
</gene>
<name>A0ACC1S4M0_9APHY</name>
<evidence type="ECO:0000313" key="1">
    <source>
        <dbReference type="EMBL" id="KAJ3531984.1"/>
    </source>
</evidence>
<accession>A0ACC1S4M0</accession>
<sequence>MPCADSSPCLTATMVEVKALIDRHAVLASWPQFQLVKFGEGTLHVAMLGGYSPRAVTPQRAGSNRMAAHYDSPRPRSCPPYNETSCHSDSDIKYEEQDEPLSWSPLMQRTNLRYSQINQIDAPHPTSSVNPRRDCSLARACLSNQAVTRDAMFLGRSMQSCDIFHEEERKYFARPGKEVIRAQYLQEDKIPGSVSARHESNVRGRDPVASTSQSLFLKARIAESRAPRYEEPYPDIRLFHPRSSSTDLRRRVGGATSVRYQELQDAAECVRTVRHRTHTIFRVPDLGVPPQVCGFQCLVRDWRFKPAGVLEDTCREEQYPITRPVVPINTIPRGSEPLRKRSRLRLAFDNDISPDDRSESVKNAKGGSPRDFQVDRGQEAPISVLKNRSALRAPPKRPWTASPENHREELYPITWPIIPINVTPEPRSSSAPDTAD</sequence>
<organism evidence="1 2">
    <name type="scientific">Phlebia brevispora</name>
    <dbReference type="NCBI Taxonomy" id="194682"/>
    <lineage>
        <taxon>Eukaryota</taxon>
        <taxon>Fungi</taxon>
        <taxon>Dikarya</taxon>
        <taxon>Basidiomycota</taxon>
        <taxon>Agaricomycotina</taxon>
        <taxon>Agaricomycetes</taxon>
        <taxon>Polyporales</taxon>
        <taxon>Meruliaceae</taxon>
        <taxon>Phlebia</taxon>
    </lineage>
</organism>
<dbReference type="EMBL" id="JANHOG010001762">
    <property type="protein sequence ID" value="KAJ3531984.1"/>
    <property type="molecule type" value="Genomic_DNA"/>
</dbReference>